<dbReference type="EMBL" id="KV878209">
    <property type="protein sequence ID" value="OJJ40703.1"/>
    <property type="molecule type" value="Genomic_DNA"/>
</dbReference>
<sequence length="80" mass="9703">MRCFSFIFYFFFFFFHIFFSFFSFIAVSHLELCCSSHACIFPSGVFIGKRFMSERDRVRFSRELFQFQDNESPAYIHIST</sequence>
<organism evidence="2 3">
    <name type="scientific">Aspergillus wentii DTO 134E9</name>
    <dbReference type="NCBI Taxonomy" id="1073089"/>
    <lineage>
        <taxon>Eukaryota</taxon>
        <taxon>Fungi</taxon>
        <taxon>Dikarya</taxon>
        <taxon>Ascomycota</taxon>
        <taxon>Pezizomycotina</taxon>
        <taxon>Eurotiomycetes</taxon>
        <taxon>Eurotiomycetidae</taxon>
        <taxon>Eurotiales</taxon>
        <taxon>Aspergillaceae</taxon>
        <taxon>Aspergillus</taxon>
        <taxon>Aspergillus subgen. Cremei</taxon>
    </lineage>
</organism>
<accession>A0A1L9S0M5</accession>
<protein>
    <submittedName>
        <fullName evidence="2">Uncharacterized protein</fullName>
    </submittedName>
</protein>
<keyword evidence="1" id="KW-0812">Transmembrane</keyword>
<dbReference type="AlphaFoldDB" id="A0A1L9S0M5"/>
<dbReference type="GeneID" id="63748239"/>
<dbReference type="RefSeq" id="XP_040694379.1">
    <property type="nucleotide sequence ID" value="XM_040832391.1"/>
</dbReference>
<keyword evidence="1" id="KW-1133">Transmembrane helix</keyword>
<dbReference type="Proteomes" id="UP000184383">
    <property type="component" value="Unassembled WGS sequence"/>
</dbReference>
<dbReference type="VEuPathDB" id="FungiDB:ASPWEDRAFT_228130"/>
<evidence type="ECO:0000313" key="3">
    <source>
        <dbReference type="Proteomes" id="UP000184383"/>
    </source>
</evidence>
<evidence type="ECO:0000313" key="2">
    <source>
        <dbReference type="EMBL" id="OJJ40703.1"/>
    </source>
</evidence>
<keyword evidence="1" id="KW-0472">Membrane</keyword>
<reference evidence="3" key="1">
    <citation type="journal article" date="2017" name="Genome Biol.">
        <title>Comparative genomics reveals high biological diversity and specific adaptations in the industrially and medically important fungal genus Aspergillus.</title>
        <authorList>
            <person name="de Vries R.P."/>
            <person name="Riley R."/>
            <person name="Wiebenga A."/>
            <person name="Aguilar-Osorio G."/>
            <person name="Amillis S."/>
            <person name="Uchima C.A."/>
            <person name="Anderluh G."/>
            <person name="Asadollahi M."/>
            <person name="Askin M."/>
            <person name="Barry K."/>
            <person name="Battaglia E."/>
            <person name="Bayram O."/>
            <person name="Benocci T."/>
            <person name="Braus-Stromeyer S.A."/>
            <person name="Caldana C."/>
            <person name="Canovas D."/>
            <person name="Cerqueira G.C."/>
            <person name="Chen F."/>
            <person name="Chen W."/>
            <person name="Choi C."/>
            <person name="Clum A."/>
            <person name="Dos Santos R.A."/>
            <person name="Damasio A.R."/>
            <person name="Diallinas G."/>
            <person name="Emri T."/>
            <person name="Fekete E."/>
            <person name="Flipphi M."/>
            <person name="Freyberg S."/>
            <person name="Gallo A."/>
            <person name="Gournas C."/>
            <person name="Habgood R."/>
            <person name="Hainaut M."/>
            <person name="Harispe M.L."/>
            <person name="Henrissat B."/>
            <person name="Hilden K.S."/>
            <person name="Hope R."/>
            <person name="Hossain A."/>
            <person name="Karabika E."/>
            <person name="Karaffa L."/>
            <person name="Karanyi Z."/>
            <person name="Krasevec N."/>
            <person name="Kuo A."/>
            <person name="Kusch H."/>
            <person name="LaButti K."/>
            <person name="Lagendijk E.L."/>
            <person name="Lapidus A."/>
            <person name="Levasseur A."/>
            <person name="Lindquist E."/>
            <person name="Lipzen A."/>
            <person name="Logrieco A.F."/>
            <person name="MacCabe A."/>
            <person name="Maekelae M.R."/>
            <person name="Malavazi I."/>
            <person name="Melin P."/>
            <person name="Meyer V."/>
            <person name="Mielnichuk N."/>
            <person name="Miskei M."/>
            <person name="Molnar A.P."/>
            <person name="Mule G."/>
            <person name="Ngan C.Y."/>
            <person name="Orejas M."/>
            <person name="Orosz E."/>
            <person name="Ouedraogo J.P."/>
            <person name="Overkamp K.M."/>
            <person name="Park H.-S."/>
            <person name="Perrone G."/>
            <person name="Piumi F."/>
            <person name="Punt P.J."/>
            <person name="Ram A.F."/>
            <person name="Ramon A."/>
            <person name="Rauscher S."/>
            <person name="Record E."/>
            <person name="Riano-Pachon D.M."/>
            <person name="Robert V."/>
            <person name="Roehrig J."/>
            <person name="Ruller R."/>
            <person name="Salamov A."/>
            <person name="Salih N.S."/>
            <person name="Samson R.A."/>
            <person name="Sandor E."/>
            <person name="Sanguinetti M."/>
            <person name="Schuetze T."/>
            <person name="Sepcic K."/>
            <person name="Shelest E."/>
            <person name="Sherlock G."/>
            <person name="Sophianopoulou V."/>
            <person name="Squina F.M."/>
            <person name="Sun H."/>
            <person name="Susca A."/>
            <person name="Todd R.B."/>
            <person name="Tsang A."/>
            <person name="Unkles S.E."/>
            <person name="van de Wiele N."/>
            <person name="van Rossen-Uffink D."/>
            <person name="Oliveira J.V."/>
            <person name="Vesth T.C."/>
            <person name="Visser J."/>
            <person name="Yu J.-H."/>
            <person name="Zhou M."/>
            <person name="Andersen M.R."/>
            <person name="Archer D.B."/>
            <person name="Baker S.E."/>
            <person name="Benoit I."/>
            <person name="Brakhage A.A."/>
            <person name="Braus G.H."/>
            <person name="Fischer R."/>
            <person name="Frisvad J.C."/>
            <person name="Goldman G.H."/>
            <person name="Houbraken J."/>
            <person name="Oakley B."/>
            <person name="Pocsi I."/>
            <person name="Scazzocchio C."/>
            <person name="Seiboth B."/>
            <person name="vanKuyk P.A."/>
            <person name="Wortman J."/>
            <person name="Dyer P.S."/>
            <person name="Grigoriev I.V."/>
        </authorList>
    </citation>
    <scope>NUCLEOTIDE SEQUENCE [LARGE SCALE GENOMIC DNA]</scope>
    <source>
        <strain evidence="3">DTO 134E9</strain>
    </source>
</reference>
<gene>
    <name evidence="2" type="ORF">ASPWEDRAFT_228130</name>
</gene>
<feature type="transmembrane region" description="Helical" evidence="1">
    <location>
        <begin position="6"/>
        <end position="27"/>
    </location>
</feature>
<keyword evidence="3" id="KW-1185">Reference proteome</keyword>
<proteinExistence type="predicted"/>
<evidence type="ECO:0000256" key="1">
    <source>
        <dbReference type="SAM" id="Phobius"/>
    </source>
</evidence>
<name>A0A1L9S0M5_ASPWE</name>